<feature type="compositionally biased region" description="Polar residues" evidence="11">
    <location>
        <begin position="200"/>
        <end position="209"/>
    </location>
</feature>
<keyword evidence="6" id="KW-0175">Coiled coil</keyword>
<evidence type="ECO:0000256" key="4">
    <source>
        <dbReference type="ARBA" id="ARBA00022946"/>
    </source>
</evidence>
<dbReference type="EMBL" id="AP028216">
    <property type="protein sequence ID" value="BEI92924.1"/>
    <property type="molecule type" value="Genomic_DNA"/>
</dbReference>
<evidence type="ECO:0000256" key="3">
    <source>
        <dbReference type="ARBA" id="ARBA00022792"/>
    </source>
</evidence>
<feature type="region of interest" description="Disordered" evidence="11">
    <location>
        <begin position="1"/>
        <end position="218"/>
    </location>
</feature>
<dbReference type="PANTHER" id="PTHR31961:SF3">
    <property type="entry name" value="SENSITIVE TO HIGH EXPRESSION PROTEIN 9, MITOCHONDRIAL"/>
    <property type="match status" value="1"/>
</dbReference>
<feature type="transmembrane region" description="Helical" evidence="10">
    <location>
        <begin position="547"/>
        <end position="572"/>
    </location>
</feature>
<keyword evidence="7 10" id="KW-0496">Mitochondrion</keyword>
<sequence length="574" mass="61607">MALLRPRLSLSLASCPAVGSSSRTLGRGIRTGSPPRRPSDPEDEEGPVIELGSPPPPPPPPSETPRAYSYTNGYSGRSEKGHDAPKYDAPHNAPKYDAPHNAPRYDAPRYDTPAYPPHNPAYPPHSASYEPPKVERDPPQLERDSEVTAPSDVRVKVEGAPRTEDKPTEAPILLSADAPPLNVPRIAAPPPDSPPEPPQFSDSTSSASEATPAKEEWERKYEELQAAYAKKMDELRAVMDERRKKLAIKTGETLALVSQKVNEVTGYREVERLKQSVKDREQQIKEGRTTVREAKKAYEDAVATLSSTQQSVNALLERKHSWSDQDVATFTKLVRSDHASRAAVASTNDALKNAELDVDKAFTGLMQSILERYHEEQVWSDKIRSVSTWAQVAALVANLIVFMSAIAFIEPWKRRRLVQGLEERVSGMMGRVEGEIQGLADKVGELDTKIAAAAVVAATTMPAGVADVIGGEVVGEGEAALVGDSEAQAQAVAALVNSLLADALSSEEAVESPLQVISDGDSYSARAIQWTTAQLGHIAAPSPERDLAAAGLLGAAAGATVIGLCSLIAGLLRS</sequence>
<gene>
    <name evidence="12" type="primary">SHE9</name>
    <name evidence="12" type="ORF">CcaverHIS019_0505520</name>
</gene>
<feature type="compositionally biased region" description="Basic and acidic residues" evidence="11">
    <location>
        <begin position="132"/>
        <end position="146"/>
    </location>
</feature>
<feature type="compositionally biased region" description="Basic and acidic residues" evidence="11">
    <location>
        <begin position="77"/>
        <end position="89"/>
    </location>
</feature>
<dbReference type="AlphaFoldDB" id="A0AA48QWW1"/>
<evidence type="ECO:0000313" key="12">
    <source>
        <dbReference type="EMBL" id="BEI92924.1"/>
    </source>
</evidence>
<dbReference type="Proteomes" id="UP001233271">
    <property type="component" value="Chromosome 5"/>
</dbReference>
<dbReference type="InterPro" id="IPR008839">
    <property type="entry name" value="MDM33_fungi"/>
</dbReference>
<evidence type="ECO:0000256" key="9">
    <source>
        <dbReference type="ARBA" id="ARBA00024807"/>
    </source>
</evidence>
<evidence type="ECO:0000256" key="10">
    <source>
        <dbReference type="RuleBase" id="RU364128"/>
    </source>
</evidence>
<evidence type="ECO:0000256" key="5">
    <source>
        <dbReference type="ARBA" id="ARBA00022989"/>
    </source>
</evidence>
<keyword evidence="3 10" id="KW-0999">Mitochondrion inner membrane</keyword>
<organism evidence="12 13">
    <name type="scientific">Cutaneotrichosporon cavernicola</name>
    <dbReference type="NCBI Taxonomy" id="279322"/>
    <lineage>
        <taxon>Eukaryota</taxon>
        <taxon>Fungi</taxon>
        <taxon>Dikarya</taxon>
        <taxon>Basidiomycota</taxon>
        <taxon>Agaricomycotina</taxon>
        <taxon>Tremellomycetes</taxon>
        <taxon>Trichosporonales</taxon>
        <taxon>Trichosporonaceae</taxon>
        <taxon>Cutaneotrichosporon</taxon>
    </lineage>
</organism>
<proteinExistence type="inferred from homology"/>
<reference evidence="12" key="1">
    <citation type="journal article" date="2023" name="BMC Genomics">
        <title>Chromosome-level genome assemblies of Cutaneotrichosporon spp. (Trichosporonales, Basidiomycota) reveal imbalanced evolution between nucleotide sequences and chromosome synteny.</title>
        <authorList>
            <person name="Kobayashi Y."/>
            <person name="Kayamori A."/>
            <person name="Aoki K."/>
            <person name="Shiwa Y."/>
            <person name="Matsutani M."/>
            <person name="Fujita N."/>
            <person name="Sugita T."/>
            <person name="Iwasaki W."/>
            <person name="Tanaka N."/>
            <person name="Takashima M."/>
        </authorList>
    </citation>
    <scope>NUCLEOTIDE SEQUENCE</scope>
    <source>
        <strain evidence="12">HIS019</strain>
    </source>
</reference>
<comment type="function">
    <text evidence="9">Required for the maintenance of the structure of the mitochondrial inner membrane. Involved in mitochondrial morphology. Causes growth arrest when highly overexpressed.</text>
</comment>
<evidence type="ECO:0000256" key="6">
    <source>
        <dbReference type="ARBA" id="ARBA00023054"/>
    </source>
</evidence>
<evidence type="ECO:0000256" key="1">
    <source>
        <dbReference type="ARBA" id="ARBA00007472"/>
    </source>
</evidence>
<keyword evidence="13" id="KW-1185">Reference proteome</keyword>
<keyword evidence="4 10" id="KW-0809">Transit peptide</keyword>
<feature type="compositionally biased region" description="Basic and acidic residues" evidence="11">
    <location>
        <begin position="153"/>
        <end position="168"/>
    </location>
</feature>
<feature type="compositionally biased region" description="Pro residues" evidence="11">
    <location>
        <begin position="187"/>
        <end position="198"/>
    </location>
</feature>
<keyword evidence="5 10" id="KW-1133">Transmembrane helix</keyword>
<evidence type="ECO:0000256" key="2">
    <source>
        <dbReference type="ARBA" id="ARBA00022692"/>
    </source>
</evidence>
<protein>
    <recommendedName>
        <fullName evidence="10">Sensitive to high expression protein 9, mitochondrial</fullName>
    </recommendedName>
</protein>
<evidence type="ECO:0000256" key="11">
    <source>
        <dbReference type="SAM" id="MobiDB-lite"/>
    </source>
</evidence>
<dbReference type="GeneID" id="85496794"/>
<name>A0AA48QWW1_9TREE</name>
<evidence type="ECO:0000313" key="13">
    <source>
        <dbReference type="Proteomes" id="UP001233271"/>
    </source>
</evidence>
<dbReference type="PANTHER" id="PTHR31961">
    <property type="entry name" value="SENSITIVE TO HIGH EXPRESSION PROTEIN 9, MITOCHONDRIAL"/>
    <property type="match status" value="1"/>
</dbReference>
<dbReference type="RefSeq" id="XP_060458189.1">
    <property type="nucleotide sequence ID" value="XM_060601724.1"/>
</dbReference>
<feature type="compositionally biased region" description="Pro residues" evidence="11">
    <location>
        <begin position="53"/>
        <end position="63"/>
    </location>
</feature>
<feature type="transmembrane region" description="Helical" evidence="10">
    <location>
        <begin position="389"/>
        <end position="409"/>
    </location>
</feature>
<accession>A0AA48QWW1</accession>
<feature type="compositionally biased region" description="Low complexity" evidence="11">
    <location>
        <begin position="1"/>
        <end position="17"/>
    </location>
</feature>
<keyword evidence="8 10" id="KW-0472">Membrane</keyword>
<comment type="similarity">
    <text evidence="1 10">Belongs to the SHE9 family.</text>
</comment>
<dbReference type="Pfam" id="PF05546">
    <property type="entry name" value="She9_MDM33"/>
    <property type="match status" value="1"/>
</dbReference>
<dbReference type="GO" id="GO:0005743">
    <property type="term" value="C:mitochondrial inner membrane"/>
    <property type="evidence" value="ECO:0007669"/>
    <property type="project" value="UniProtKB-SubCell"/>
</dbReference>
<dbReference type="KEGG" id="ccac:CcaHIS019_0505520"/>
<feature type="compositionally biased region" description="Pro residues" evidence="11">
    <location>
        <begin position="114"/>
        <end position="123"/>
    </location>
</feature>
<keyword evidence="2 10" id="KW-0812">Transmembrane</keyword>
<dbReference type="GO" id="GO:0007007">
    <property type="term" value="P:inner mitochondrial membrane organization"/>
    <property type="evidence" value="ECO:0007669"/>
    <property type="project" value="TreeGrafter"/>
</dbReference>
<evidence type="ECO:0000256" key="8">
    <source>
        <dbReference type="ARBA" id="ARBA00023136"/>
    </source>
</evidence>
<comment type="subcellular location">
    <subcellularLocation>
        <location evidence="10">Mitochondrion inner membrane</location>
        <topology evidence="10">Multi-pass membrane protein</topology>
    </subcellularLocation>
</comment>
<evidence type="ECO:0000256" key="7">
    <source>
        <dbReference type="ARBA" id="ARBA00023128"/>
    </source>
</evidence>
<comment type="subunit">
    <text evidence="10">Homooligomer.</text>
</comment>